<sequence length="336" mass="36490">MAMLNPTSARAKALVTTGTVESPRSFGNKIPVLRKSRQTKISVETPRGHEVKTLRSSHDKRSQSHLKRRPDRHLRFFPRKIRRLSSCRRGPLSTSGSSSSPERDAKGTPRAPRNTRCARTAGRIQKAAAAGRRPTSQPDAVRDGRVPPPRGPRAHWVRLRSRPGGSVRPPADEIRPGGGPSVKDNPQPVAGVGNLEPSQIPLPTSEGPQTTRGLAQARTTTGEDSTGHFLVATISPAGTARSPRARAKHPGKTGAGPPRAAALPAGSSPTPLRVTWWTEEQQRLPLNLLGRNQTQSFSLPRPQPNFRDLNLRPLLTIKKGSSRLLELTAHQLEIES</sequence>
<evidence type="ECO:0000313" key="2">
    <source>
        <dbReference type="EMBL" id="CAD7681758.1"/>
    </source>
</evidence>
<evidence type="ECO:0000313" key="3">
    <source>
        <dbReference type="Proteomes" id="UP000645828"/>
    </source>
</evidence>
<reference evidence="2" key="1">
    <citation type="submission" date="2020-12" db="EMBL/GenBank/DDBJ databases">
        <authorList>
            <consortium name="Molecular Ecology Group"/>
        </authorList>
    </citation>
    <scope>NUCLEOTIDE SEQUENCE</scope>
    <source>
        <strain evidence="2">TBG_1078</strain>
    </source>
</reference>
<comment type="caution">
    <text evidence="2">The sequence shown here is derived from an EMBL/GenBank/DDBJ whole genome shotgun (WGS) entry which is preliminary data.</text>
</comment>
<evidence type="ECO:0000256" key="1">
    <source>
        <dbReference type="SAM" id="MobiDB-lite"/>
    </source>
</evidence>
<name>A0A811YWI1_NYCPR</name>
<dbReference type="Proteomes" id="UP000645828">
    <property type="component" value="Unassembled WGS sequence"/>
</dbReference>
<accession>A0A811YWI1</accession>
<dbReference type="EMBL" id="CAJHUB010000754">
    <property type="protein sequence ID" value="CAD7681758.1"/>
    <property type="molecule type" value="Genomic_DNA"/>
</dbReference>
<protein>
    <submittedName>
        <fullName evidence="2">(raccoon dog) hypothetical protein</fullName>
    </submittedName>
</protein>
<feature type="compositionally biased region" description="Basic and acidic residues" evidence="1">
    <location>
        <begin position="46"/>
        <end position="62"/>
    </location>
</feature>
<organism evidence="2 3">
    <name type="scientific">Nyctereutes procyonoides</name>
    <name type="common">Raccoon dog</name>
    <name type="synonym">Canis procyonoides</name>
    <dbReference type="NCBI Taxonomy" id="34880"/>
    <lineage>
        <taxon>Eukaryota</taxon>
        <taxon>Metazoa</taxon>
        <taxon>Chordata</taxon>
        <taxon>Craniata</taxon>
        <taxon>Vertebrata</taxon>
        <taxon>Euteleostomi</taxon>
        <taxon>Mammalia</taxon>
        <taxon>Eutheria</taxon>
        <taxon>Laurasiatheria</taxon>
        <taxon>Carnivora</taxon>
        <taxon>Caniformia</taxon>
        <taxon>Canidae</taxon>
        <taxon>Nyctereutes</taxon>
    </lineage>
</organism>
<feature type="region of interest" description="Disordered" evidence="1">
    <location>
        <begin position="1"/>
        <end position="223"/>
    </location>
</feature>
<feature type="region of interest" description="Disordered" evidence="1">
    <location>
        <begin position="238"/>
        <end position="268"/>
    </location>
</feature>
<keyword evidence="3" id="KW-1185">Reference proteome</keyword>
<feature type="compositionally biased region" description="Low complexity" evidence="1">
    <location>
        <begin position="255"/>
        <end position="266"/>
    </location>
</feature>
<feature type="compositionally biased region" description="Basic residues" evidence="1">
    <location>
        <begin position="63"/>
        <end position="86"/>
    </location>
</feature>
<feature type="compositionally biased region" description="Basic residues" evidence="1">
    <location>
        <begin position="152"/>
        <end position="161"/>
    </location>
</feature>
<feature type="compositionally biased region" description="Polar residues" evidence="1">
    <location>
        <begin position="206"/>
        <end position="223"/>
    </location>
</feature>
<dbReference type="AlphaFoldDB" id="A0A811YWI1"/>
<proteinExistence type="predicted"/>
<gene>
    <name evidence="2" type="ORF">NYPRO_LOCUS14550</name>
</gene>